<proteinExistence type="predicted"/>
<evidence type="ECO:0000313" key="3">
    <source>
        <dbReference type="Proteomes" id="UP000008068"/>
    </source>
</evidence>
<dbReference type="eggNOG" id="ENOG502RT79">
    <property type="taxonomic scope" value="Eukaryota"/>
</dbReference>
<dbReference type="Proteomes" id="UP000008068">
    <property type="component" value="Unassembled WGS sequence"/>
</dbReference>
<dbReference type="HOGENOM" id="CLU_034778_0_0_1"/>
<keyword evidence="3" id="KW-1185">Reference proteome</keyword>
<protein>
    <submittedName>
        <fullName evidence="2">Uncharacterized protein</fullName>
    </submittedName>
</protein>
<feature type="compositionally biased region" description="Basic and acidic residues" evidence="1">
    <location>
        <begin position="443"/>
        <end position="454"/>
    </location>
</feature>
<sequence length="575" mass="66965">MYKYMYIFLNVQVLKHEIPKFPIWHFSAGRLIFQYYSSIGFLAPQFPITILDLYEPSFINHFRIHCYEQYTRFQLCIPDYERCRNSRPNPLECKNIFLNCTKNGPVHEYNEFCNAYLLNESNQLTTEEDWHKNLNESLTISEDNCHISDVFFKTRIPNITNVIIEIMPSIVSVFCPCGKKWNDESEGIRSSMMGIPLHMWHGGFNSKKCWREMDRFLVESLCGISVALEVNHVWASKSDCLEGPGPRKNCLNTFKSSLKNTVNNSTIPNKCQLYYDVVGAYFPSLYHPSFDYNISFINASDLIYLRSFEFQNDRLYLMSSFGESVYFTCFSSKREVSSSIFMYEYCEEHEKSEKCGEKLIDRLSGVKEECRNLLVSKVDHIEMIDKIFKYLMDNCLLLAWPVILYILKWPVISLFKLSVVSFLIWFFLKLSGRLDNWSDRIEGEPTKNRNRSPESQKPAGLNLQRDLESKPNETDPLTEEGGSRDIPSGEKFKGNKNAIDNNNGTSEDASANQNEGVVNKENKEEEKKEEKKKDSLWKKSWKSLDDSPVGRSFKKLCFSIGRFVSAVFNKFFRSQ</sequence>
<feature type="compositionally biased region" description="Basic and acidic residues" evidence="1">
    <location>
        <begin position="481"/>
        <end position="493"/>
    </location>
</feature>
<gene>
    <name evidence="2" type="ORF">CAEBREN_11703</name>
</gene>
<feature type="compositionally biased region" description="Polar residues" evidence="1">
    <location>
        <begin position="498"/>
        <end position="516"/>
    </location>
</feature>
<dbReference type="AlphaFoldDB" id="G0P0B2"/>
<reference evidence="3" key="1">
    <citation type="submission" date="2011-07" db="EMBL/GenBank/DDBJ databases">
        <authorList>
            <consortium name="Caenorhabditis brenneri Sequencing and Analysis Consortium"/>
            <person name="Wilson R.K."/>
        </authorList>
    </citation>
    <scope>NUCLEOTIDE SEQUENCE [LARGE SCALE GENOMIC DNA]</scope>
    <source>
        <strain evidence="3">PB2801</strain>
    </source>
</reference>
<name>G0P0B2_CAEBE</name>
<feature type="region of interest" description="Disordered" evidence="1">
    <location>
        <begin position="443"/>
        <end position="546"/>
    </location>
</feature>
<evidence type="ECO:0000256" key="1">
    <source>
        <dbReference type="SAM" id="MobiDB-lite"/>
    </source>
</evidence>
<dbReference type="OMA" id="SNINCEG"/>
<accession>G0P0B2</accession>
<dbReference type="EMBL" id="GL379997">
    <property type="protein sequence ID" value="EGT41651.1"/>
    <property type="molecule type" value="Genomic_DNA"/>
</dbReference>
<organism evidence="3">
    <name type="scientific">Caenorhabditis brenneri</name>
    <name type="common">Nematode worm</name>
    <dbReference type="NCBI Taxonomy" id="135651"/>
    <lineage>
        <taxon>Eukaryota</taxon>
        <taxon>Metazoa</taxon>
        <taxon>Ecdysozoa</taxon>
        <taxon>Nematoda</taxon>
        <taxon>Chromadorea</taxon>
        <taxon>Rhabditida</taxon>
        <taxon>Rhabditina</taxon>
        <taxon>Rhabditomorpha</taxon>
        <taxon>Rhabditoidea</taxon>
        <taxon>Rhabditidae</taxon>
        <taxon>Peloderinae</taxon>
        <taxon>Caenorhabditis</taxon>
    </lineage>
</organism>
<evidence type="ECO:0000313" key="2">
    <source>
        <dbReference type="EMBL" id="EGT41651.1"/>
    </source>
</evidence>
<dbReference type="InParanoid" id="G0P0B2"/>
<feature type="compositionally biased region" description="Basic and acidic residues" evidence="1">
    <location>
        <begin position="518"/>
        <end position="545"/>
    </location>
</feature>